<evidence type="ECO:0000313" key="2">
    <source>
        <dbReference type="Proteomes" id="UP000321954"/>
    </source>
</evidence>
<dbReference type="AlphaFoldDB" id="A0A5B8YN40"/>
<accession>A0A5B8YN40</accession>
<dbReference type="Proteomes" id="UP000321954">
    <property type="component" value="Chromosome"/>
</dbReference>
<dbReference type="InterPro" id="IPR018534">
    <property type="entry name" value="Tet_reg_excision_RteC"/>
</dbReference>
<dbReference type="KEGG" id="anp:FK178_05465"/>
<proteinExistence type="predicted"/>
<sequence>MNPELLSYKLSEELKEIELHSKNILEQSYRSIEVCRNLLITLKREVIAKGFDSIEAEIEFFKTIKQAPLVHLIYFSEIHSFEIQFPKADKNSQLKFIKKKIGKLNRFFLYNLDFGQYVNSGAIHFDKEYYTRDYLDSYHITTSKFYFQDPDFCSPRDMLLGKFNAYNNLVTYLDERMSNLENNLNGKEVKQHATEKIHWPFTNSDWVELVYALWYNGLRNQNGLSIMKVSQKLQEIFDYTPRDIYKTNQDIKGRKNSRTLFLDRLATSLLSEMDKSEE</sequence>
<dbReference type="EMBL" id="CP042476">
    <property type="protein sequence ID" value="QED37189.1"/>
    <property type="molecule type" value="Genomic_DNA"/>
</dbReference>
<gene>
    <name evidence="1" type="ORF">FK178_05465</name>
</gene>
<organism evidence="1 2">
    <name type="scientific">Antarcticibacterium arcticum</name>
    <dbReference type="NCBI Taxonomy" id="2585771"/>
    <lineage>
        <taxon>Bacteria</taxon>
        <taxon>Pseudomonadati</taxon>
        <taxon>Bacteroidota</taxon>
        <taxon>Flavobacteriia</taxon>
        <taxon>Flavobacteriales</taxon>
        <taxon>Flavobacteriaceae</taxon>
        <taxon>Antarcticibacterium</taxon>
    </lineage>
</organism>
<keyword evidence="2" id="KW-1185">Reference proteome</keyword>
<name>A0A5B8YN40_9FLAO</name>
<dbReference type="RefSeq" id="WP_146831824.1">
    <property type="nucleotide sequence ID" value="NZ_CP042476.1"/>
</dbReference>
<evidence type="ECO:0000313" key="1">
    <source>
        <dbReference type="EMBL" id="QED37189.1"/>
    </source>
</evidence>
<reference evidence="1 2" key="1">
    <citation type="submission" date="2019-08" db="EMBL/GenBank/DDBJ databases">
        <title>Antarcticibacterium arcticum sp. nov., a bacterium isolated from marine sediment of the Canadian Beaufort Sea.</title>
        <authorList>
            <person name="Lee Y.M."/>
            <person name="Baek K."/>
            <person name="Lee D.-H."/>
            <person name="Shin S.C."/>
            <person name="Jin Y.K."/>
            <person name="Park Y."/>
        </authorList>
    </citation>
    <scope>NUCLEOTIDE SEQUENCE [LARGE SCALE GENOMIC DNA]</scope>
    <source>
        <strain evidence="1 2">PAMC 28998</strain>
    </source>
</reference>
<dbReference type="Pfam" id="PF09357">
    <property type="entry name" value="RteC"/>
    <property type="match status" value="1"/>
</dbReference>
<protein>
    <recommendedName>
        <fullName evidence="3">RteC protein</fullName>
    </recommendedName>
</protein>
<dbReference type="OrthoDB" id="790983at2"/>
<evidence type="ECO:0008006" key="3">
    <source>
        <dbReference type="Google" id="ProtNLM"/>
    </source>
</evidence>